<accession>A0ABS8REF4</accession>
<evidence type="ECO:0000313" key="2">
    <source>
        <dbReference type="EMBL" id="MCD7139412.1"/>
    </source>
</evidence>
<keyword evidence="1" id="KW-0472">Membrane</keyword>
<proteinExistence type="predicted"/>
<dbReference type="RefSeq" id="WP_182586346.1">
    <property type="nucleotide sequence ID" value="NZ_JACIVG010000064.1"/>
</dbReference>
<keyword evidence="1" id="KW-1133">Transmembrane helix</keyword>
<evidence type="ECO:0000313" key="3">
    <source>
        <dbReference type="Proteomes" id="UP001200032"/>
    </source>
</evidence>
<dbReference type="Proteomes" id="UP001200032">
    <property type="component" value="Unassembled WGS sequence"/>
</dbReference>
<feature type="transmembrane region" description="Helical" evidence="1">
    <location>
        <begin position="96"/>
        <end position="114"/>
    </location>
</feature>
<evidence type="ECO:0000256" key="1">
    <source>
        <dbReference type="SAM" id="Phobius"/>
    </source>
</evidence>
<comment type="caution">
    <text evidence="2">The sequence shown here is derived from an EMBL/GenBank/DDBJ whole genome shotgun (WGS) entry which is preliminary data.</text>
</comment>
<dbReference type="EMBL" id="JAJPDJ010000072">
    <property type="protein sequence ID" value="MCD7139412.1"/>
    <property type="molecule type" value="Genomic_DNA"/>
</dbReference>
<organism evidence="2 3">
    <name type="scientific">Limosilactobacillus balticus</name>
    <dbReference type="NCBI Taxonomy" id="2759747"/>
    <lineage>
        <taxon>Bacteria</taxon>
        <taxon>Bacillati</taxon>
        <taxon>Bacillota</taxon>
        <taxon>Bacilli</taxon>
        <taxon>Lactobacillales</taxon>
        <taxon>Lactobacillaceae</taxon>
        <taxon>Limosilactobacillus</taxon>
    </lineage>
</organism>
<name>A0ABS8REF4_9LACO</name>
<sequence>MLTKDKNISENKGILFNILYSFIIFPFSSYFIIRIYREFFYKKNFDGIINAFVDFFIKNSKDNISSDAFIIALAISFIVIPALSLVILALYHYKQINWLFISFIVGFILFSCSINLNSKLVFLQIALLFIDSYILAWLIQKNIKSLISADKNVESDNIIIKTIGLLIFGMGLLNL</sequence>
<keyword evidence="3" id="KW-1185">Reference proteome</keyword>
<feature type="transmembrane region" description="Helical" evidence="1">
    <location>
        <begin position="121"/>
        <end position="138"/>
    </location>
</feature>
<feature type="transmembrane region" description="Helical" evidence="1">
    <location>
        <begin position="14"/>
        <end position="33"/>
    </location>
</feature>
<keyword evidence="1" id="KW-0812">Transmembrane</keyword>
<gene>
    <name evidence="2" type="ORF">LTY59_09395</name>
</gene>
<reference evidence="2 3" key="1">
    <citation type="submission" date="2021-12" db="EMBL/GenBank/DDBJ databases">
        <title>A phylogenomic analysis of Limosilactobacillus reuteri reveals ancient and stable evolutionary relationships with rodents and birds and zoonotic transmission to humans.</title>
        <authorList>
            <person name="Li F."/>
            <person name="Li X."/>
            <person name="Cheng C."/>
            <person name="Tollenaar S."/>
            <person name="Zhang J.S."/>
            <person name="Simpson D."/>
            <person name="Tasseva G."/>
            <person name="Perez-Munoz M.E."/>
            <person name="Frese S."/>
            <person name="Gaenzle M.G."/>
            <person name="Walter J."/>
            <person name="Zheng J."/>
        </authorList>
    </citation>
    <scope>NUCLEOTIDE SEQUENCE [LARGE SCALE GENOMIC DNA]</scope>
    <source>
        <strain evidence="2 3">WF-AF5-A</strain>
    </source>
</reference>
<feature type="transmembrane region" description="Helical" evidence="1">
    <location>
        <begin position="68"/>
        <end position="90"/>
    </location>
</feature>
<protein>
    <submittedName>
        <fullName evidence="2">Uncharacterized protein</fullName>
    </submittedName>
</protein>